<reference evidence="7" key="1">
    <citation type="submission" date="2025-08" db="UniProtKB">
        <authorList>
            <consortium name="RefSeq"/>
        </authorList>
    </citation>
    <scope>IDENTIFICATION</scope>
</reference>
<dbReference type="GO" id="GO:0006955">
    <property type="term" value="P:immune response"/>
    <property type="evidence" value="ECO:0007669"/>
    <property type="project" value="TreeGrafter"/>
</dbReference>
<feature type="transmembrane region" description="Helical" evidence="4">
    <location>
        <begin position="2152"/>
        <end position="2173"/>
    </location>
</feature>
<dbReference type="GO" id="GO:0009897">
    <property type="term" value="C:external side of plasma membrane"/>
    <property type="evidence" value="ECO:0007669"/>
    <property type="project" value="TreeGrafter"/>
</dbReference>
<gene>
    <name evidence="7" type="primary">LOC114851109</name>
</gene>
<dbReference type="KEGG" id="bspl:114851109"/>
<dbReference type="InterPro" id="IPR003599">
    <property type="entry name" value="Ig_sub"/>
</dbReference>
<feature type="domain" description="Ig-like" evidence="5">
    <location>
        <begin position="1622"/>
        <end position="1685"/>
    </location>
</feature>
<keyword evidence="2" id="KW-1015">Disulfide bond</keyword>
<protein>
    <submittedName>
        <fullName evidence="7">Basement membrane-specific heparan sulfate proteoglycan core protein-like</fullName>
    </submittedName>
</protein>
<dbReference type="PANTHER" id="PTHR11481:SF64">
    <property type="entry name" value="FC RECEPTOR-LIKE PROTEIN 4"/>
    <property type="match status" value="1"/>
</dbReference>
<accession>A0A9W2XMP2</accession>
<evidence type="ECO:0000256" key="1">
    <source>
        <dbReference type="ARBA" id="ARBA00022729"/>
    </source>
</evidence>
<dbReference type="PANTHER" id="PTHR11481">
    <property type="entry name" value="IMMUNOGLOBULIN FC RECEPTOR"/>
    <property type="match status" value="1"/>
</dbReference>
<dbReference type="InterPro" id="IPR050488">
    <property type="entry name" value="Ig_Fc_receptor"/>
</dbReference>
<sequence length="2311" mass="256915">MICSLCLSVCGHSSTATVCVDVKMELTLLCVLSLFLLNTNVYGNDAVSYRVSVTKQPSWTQTFSGESITLTCEIHGGGDAQWEYEWRTTSSNQPDDKTGKVLKISEADVSHSGDYSCMGRRNYESTQWSNVITLTVTSKRPKPRLTAGPSTISVGGSVKLSCSVDGSDGWKYEWFRWTSNRWTPAADGDNREIRVTRGGKYMCKGRRGEPAVYTSNSDDVTIKITYSNSVSVSLQLDWTQVIRGQITVRCEIQGGGNTKWDYYWKTTSGQTITKRTVTNYWTASAFSSGSYRCRGTNRQDPYSSTRWSEAAALTVSGAVLTLDPSRSRYFTGESVTFTCDMKDDKRTDWETRLIKDGGEIASYSGYRKKALSTGDSGRYQCFRVHRKTNHIKTSGTIDLTVSDKPRASLTSVNTVIAAGGSVTLSCSVDGSDGWKYDWFRSAALIRTNTNSIRITDGGNYYCRGGRGNPVYYTQNSVSVTFEETVSNKAAVKRQHDWPEIFKGEEITLTCEIQAGGDTEWEYEWTQGNVRRTADGTKLWVFTASGSSSGDYKCRGRQKTSYSFTAWSDPLRLTVTASEPKASVTPDRTTQNIRQGESVKLSCSVDGSVGWKYDWYQRSTDSSEAQAMKGSDPDGVNVRVTAGEFYCRGGRGEPPFYTQNSSKVTVTETVSYRVSVTKQPSWTQTFSGESITLTCEIHGGGDAQWEYEWRTSSSNQPDDKTDSNSVSVSLQLDWTQVIRGQITVRCQIQGGGDTQWVYDWETTSGQTITHRTYTNSWTASAFSSGGYRCRGTNRQDPYSSTRWSEAAALTVSDAVLTLDPSRSRYFTGESVTFTCDKKDDKRTEWKTRLIKDGGEIASYSGYIIKILSTGDSGRYQCFRVHRKTNHIKRSGTIYLAVSAEPPKARLTAGPSTISAGGSVTLSCSVDGSDGWKYDWFTSAALIRTNTESNSIRITDGGNYYCRGGRGNPVYYTQNSVSVTVDKTVSNKAAVKRQHDWPEIFKGEVITLTCEIQAGGDTEWEYEWTQGNVRRTPDGRKLWVFTAYGSSSGNYKCRGRQKTNSYSFTAWSDPLRLTVTASEPKASVTPDRTTQTIQTGESVTLSCSVDGSDGWKYYWYQRSTDSSEAQAMKGSDPDGVNVRVTAGGEFYCRGGRGEPPFYTRNSSKVTVTETVSYRVSVTKQPSWTQTFSGESITLTCEIHGGGDAQWEYEWRTSSSNQPDDKTGKVLMIRADVSHSGDYSCMGRRNHESTQWSDVITLTVTSEPPKARLTAGPSTISVGGSVTLSCSVDGSDGWKYDWYRQTSNEWTEAADGDNKEIRVTRGGKYMCRGRRGEPAVYTYQSDYVTIKITYSNSVSVSLQLDWTQVIRGQITVRCEIQGGGDTQWVYDWETTSGQTITHRTDTNSWTASAFSSGGYRCRATNRQDSYSSTQWSEAAALDAVLTLDPSRSRYFTGESVTFTCDMKDDERTDWETRLIKDGGEIASYSGYRRKALSTGDSGRYQCFRVHRKTKHIKTSETIKLIVSADKPRASLTSDNTVIAAGGNVTLSCSVDGSDGWKYDWFRSAALIRTNTESSIRITDGGNYYCRGGRGNPVYYTQNSVSVTVDKTVSNQAAVKRQHDWPEIFKGEVITLTCEIQAGGDTEWEYEWTQGNVRRTPDGRKLWIFTAYGSSSGDYKCRGRQKTNSYSFTAWSDPLRLTVTAFKPKAELRSDETDIPVGGSVTLSCSVTSSSGWKYYWYRHKSSEVLITQDGETSVSQEGLYWCRGGRGNPVYYTQYSDSVRINKNVPNKVVVTLHPNWTQLFSGETITVRCEMDDRGDTEWEYEWKTPRTTNTQQNEVNISSASSSHSGNYRCRGRMRNAQHDTTEWSQSIRLTVSDRKAQCVLTASPSWLSPGASVALSCEVEPPSAGWRFYWYQTVPDGSHSSYRYELLPGSEHGTEQGSYMLDGHTHTAGYVCRAARGEPVYYTEYSKAAFVWSGDVDPSASLTVSPDTVQHFTRDSVSLSCEGNSTEWRVRRFPKGGFLSSCSHWTTSGSRCDIITSQSGSAVFWCESGSGHFSNSVNITVHDAGLILMSPVRPVTEGLSVSLSCKLKTGQKASSVFFYHNEQLIQNDSRVELNISAVSKSHEGFYKCWYQGTESPQSWMAVNASKTSNGNVPVMLVVGLVCGVGLLLLLLLLSCHFRRSKGSCFIRPTQSGTVWTSNTTPSVNKNQNQPEARIYESVNDSENTGKDEDVTYSVIELKSFEKNRRQHKPAESSVYSDLKIRPADDALLYVQVKHNKDRRKRVKGKPSAAATDEPVYSQVKPGTSFGYDVAM</sequence>
<dbReference type="InterPro" id="IPR013783">
    <property type="entry name" value="Ig-like_fold"/>
</dbReference>
<feature type="domain" description="Ig-like" evidence="5">
    <location>
        <begin position="1173"/>
        <end position="1254"/>
    </location>
</feature>
<dbReference type="GO" id="GO:0004888">
    <property type="term" value="F:transmembrane signaling receptor activity"/>
    <property type="evidence" value="ECO:0007669"/>
    <property type="project" value="TreeGrafter"/>
</dbReference>
<feature type="domain" description="Ig-like" evidence="5">
    <location>
        <begin position="1262"/>
        <end position="1342"/>
    </location>
</feature>
<dbReference type="GO" id="GO:0007166">
    <property type="term" value="P:cell surface receptor signaling pathway"/>
    <property type="evidence" value="ECO:0007669"/>
    <property type="project" value="TreeGrafter"/>
</dbReference>
<feature type="region of interest" description="Disordered" evidence="3">
    <location>
        <begin position="2275"/>
        <end position="2294"/>
    </location>
</feature>
<feature type="domain" description="Ig-like" evidence="5">
    <location>
        <begin position="1524"/>
        <end position="1598"/>
    </location>
</feature>
<feature type="domain" description="Ig-like" evidence="5">
    <location>
        <begin position="143"/>
        <end position="221"/>
    </location>
</feature>
<feature type="domain" description="Ig-like" evidence="5">
    <location>
        <begin position="51"/>
        <end position="133"/>
    </location>
</feature>
<feature type="domain" description="Ig-like" evidence="5">
    <location>
        <begin position="246"/>
        <end position="314"/>
    </location>
</feature>
<feature type="domain" description="Ig-like" evidence="5">
    <location>
        <begin position="579"/>
        <end position="670"/>
    </location>
</feature>
<keyword evidence="4" id="KW-0472">Membrane</keyword>
<dbReference type="Pfam" id="PF13895">
    <property type="entry name" value="Ig_2"/>
    <property type="match status" value="7"/>
</dbReference>
<evidence type="ECO:0000256" key="3">
    <source>
        <dbReference type="SAM" id="MobiDB-lite"/>
    </source>
</evidence>
<feature type="domain" description="Ig-like" evidence="5">
    <location>
        <begin position="673"/>
        <end position="809"/>
    </location>
</feature>
<name>A0A9W2XMP2_BETSP</name>
<dbReference type="Proteomes" id="UP000515150">
    <property type="component" value="Chromosome 2"/>
</dbReference>
<feature type="domain" description="Ig-like" evidence="5">
    <location>
        <begin position="1078"/>
        <end position="1170"/>
    </location>
</feature>
<evidence type="ECO:0000259" key="5">
    <source>
        <dbReference type="PROSITE" id="PS50835"/>
    </source>
</evidence>
<organism evidence="6 7">
    <name type="scientific">Betta splendens</name>
    <name type="common">Siamese fighting fish</name>
    <dbReference type="NCBI Taxonomy" id="158456"/>
    <lineage>
        <taxon>Eukaryota</taxon>
        <taxon>Metazoa</taxon>
        <taxon>Chordata</taxon>
        <taxon>Craniata</taxon>
        <taxon>Vertebrata</taxon>
        <taxon>Euteleostomi</taxon>
        <taxon>Actinopterygii</taxon>
        <taxon>Neopterygii</taxon>
        <taxon>Teleostei</taxon>
        <taxon>Neoteleostei</taxon>
        <taxon>Acanthomorphata</taxon>
        <taxon>Anabantaria</taxon>
        <taxon>Anabantiformes</taxon>
        <taxon>Anabantoidei</taxon>
        <taxon>Osphronemidae</taxon>
        <taxon>Betta</taxon>
    </lineage>
</organism>
<keyword evidence="4" id="KW-1133">Transmembrane helix</keyword>
<dbReference type="SUPFAM" id="SSF48726">
    <property type="entry name" value="Immunoglobulin"/>
    <property type="match status" value="16"/>
</dbReference>
<evidence type="ECO:0000256" key="4">
    <source>
        <dbReference type="SAM" id="Phobius"/>
    </source>
</evidence>
<feature type="domain" description="Ig-like" evidence="5">
    <location>
        <begin position="901"/>
        <end position="976"/>
    </location>
</feature>
<dbReference type="Pfam" id="PF13927">
    <property type="entry name" value="Ig_3"/>
    <property type="match status" value="2"/>
</dbReference>
<dbReference type="SMART" id="SM00408">
    <property type="entry name" value="IGc2"/>
    <property type="match status" value="16"/>
</dbReference>
<dbReference type="Gene3D" id="2.60.40.10">
    <property type="entry name" value="Immunoglobulins"/>
    <property type="match status" value="24"/>
</dbReference>
<dbReference type="InterPro" id="IPR036179">
    <property type="entry name" value="Ig-like_dom_sf"/>
</dbReference>
<feature type="domain" description="Ig-like" evidence="5">
    <location>
        <begin position="1700"/>
        <end position="1760"/>
    </location>
</feature>
<dbReference type="SMART" id="SM00409">
    <property type="entry name" value="IG"/>
    <property type="match status" value="20"/>
</dbReference>
<feature type="domain" description="Ig-like" evidence="5">
    <location>
        <begin position="405"/>
        <end position="478"/>
    </location>
</feature>
<feature type="domain" description="Ig-like" evidence="5">
    <location>
        <begin position="1000"/>
        <end position="1063"/>
    </location>
</feature>
<evidence type="ECO:0000313" key="7">
    <source>
        <dbReference type="RefSeq" id="XP_055362900.1"/>
    </source>
</evidence>
<keyword evidence="1" id="KW-0732">Signal</keyword>
<evidence type="ECO:0000256" key="2">
    <source>
        <dbReference type="ARBA" id="ARBA00023157"/>
    </source>
</evidence>
<feature type="compositionally biased region" description="Basic residues" evidence="3">
    <location>
        <begin position="2275"/>
        <end position="2284"/>
    </location>
</feature>
<feature type="domain" description="Ig-like" evidence="5">
    <location>
        <begin position="1783"/>
        <end position="1870"/>
    </location>
</feature>
<dbReference type="PROSITE" id="PS50835">
    <property type="entry name" value="IG_LIKE"/>
    <property type="match status" value="16"/>
</dbReference>
<dbReference type="RefSeq" id="XP_055362900.1">
    <property type="nucleotide sequence ID" value="XM_055506925.1"/>
</dbReference>
<evidence type="ECO:0000313" key="6">
    <source>
        <dbReference type="Proteomes" id="UP000515150"/>
    </source>
</evidence>
<proteinExistence type="predicted"/>
<dbReference type="InterPro" id="IPR003598">
    <property type="entry name" value="Ig_sub2"/>
</dbReference>
<dbReference type="GeneID" id="114851109"/>
<dbReference type="InterPro" id="IPR007110">
    <property type="entry name" value="Ig-like_dom"/>
</dbReference>
<keyword evidence="6" id="KW-1185">Reference proteome</keyword>
<keyword evidence="4" id="KW-0812">Transmembrane</keyword>
<feature type="domain" description="Ig-like" evidence="5">
    <location>
        <begin position="502"/>
        <end position="564"/>
    </location>
</feature>
<dbReference type="OrthoDB" id="6151406at2759"/>